<keyword evidence="4" id="KW-1185">Reference proteome</keyword>
<dbReference type="AlphaFoldDB" id="A0A2K2D4B6"/>
<protein>
    <submittedName>
        <fullName evidence="2 3">Uncharacterized protein</fullName>
    </submittedName>
</protein>
<proteinExistence type="predicted"/>
<accession>A0A2K2D4B6</accession>
<dbReference type="EnsemblPlants" id="PNT69123">
    <property type="protein sequence ID" value="PNT69123"/>
    <property type="gene ID" value="BRADI_3g49915v3"/>
</dbReference>
<sequence>MPPSSSGRLHRARRRACPCLSTTPTPPPSPRRQRASSSRAPGASPCSWPPLPVARNHRAPLLHPLLLRRCCLPARQAPLRRAAQLPWPRLRDLLPELAAAVPSAASASARPLAPLGPSPSPGSRPVPLLCPFLFFLKIGYLTCGPHCFCIVHVCCCSLVVAPRRAALLLHFVDAREDHIALKTKPYNYFAHEDYIVYDDYVYDYLVYVGYFVYIATSRRVQEVPAEQVSR</sequence>
<reference evidence="3" key="3">
    <citation type="submission" date="2018-08" db="UniProtKB">
        <authorList>
            <consortium name="EnsemblPlants"/>
        </authorList>
    </citation>
    <scope>IDENTIFICATION</scope>
    <source>
        <strain evidence="3">cv. Bd21</strain>
    </source>
</reference>
<dbReference type="EMBL" id="CM000882">
    <property type="protein sequence ID" value="PNT69123.1"/>
    <property type="molecule type" value="Genomic_DNA"/>
</dbReference>
<feature type="compositionally biased region" description="Low complexity" evidence="1">
    <location>
        <begin position="35"/>
        <end position="45"/>
    </location>
</feature>
<gene>
    <name evidence="3" type="primary">LOC106866531</name>
    <name evidence="2" type="ORF">BRADI_3g49915v3</name>
</gene>
<organism evidence="2">
    <name type="scientific">Brachypodium distachyon</name>
    <name type="common">Purple false brome</name>
    <name type="synonym">Trachynia distachya</name>
    <dbReference type="NCBI Taxonomy" id="15368"/>
    <lineage>
        <taxon>Eukaryota</taxon>
        <taxon>Viridiplantae</taxon>
        <taxon>Streptophyta</taxon>
        <taxon>Embryophyta</taxon>
        <taxon>Tracheophyta</taxon>
        <taxon>Spermatophyta</taxon>
        <taxon>Magnoliopsida</taxon>
        <taxon>Liliopsida</taxon>
        <taxon>Poales</taxon>
        <taxon>Poaceae</taxon>
        <taxon>BOP clade</taxon>
        <taxon>Pooideae</taxon>
        <taxon>Stipodae</taxon>
        <taxon>Brachypodieae</taxon>
        <taxon>Brachypodium</taxon>
    </lineage>
</organism>
<evidence type="ECO:0000313" key="2">
    <source>
        <dbReference type="EMBL" id="PNT69123.1"/>
    </source>
</evidence>
<evidence type="ECO:0000256" key="1">
    <source>
        <dbReference type="SAM" id="MobiDB-lite"/>
    </source>
</evidence>
<reference evidence="2" key="2">
    <citation type="submission" date="2017-06" db="EMBL/GenBank/DDBJ databases">
        <title>WGS assembly of Brachypodium distachyon.</title>
        <authorList>
            <consortium name="The International Brachypodium Initiative"/>
            <person name="Lucas S."/>
            <person name="Harmon-Smith M."/>
            <person name="Lail K."/>
            <person name="Tice H."/>
            <person name="Grimwood J."/>
            <person name="Bruce D."/>
            <person name="Barry K."/>
            <person name="Shu S."/>
            <person name="Lindquist E."/>
            <person name="Wang M."/>
            <person name="Pitluck S."/>
            <person name="Vogel J.P."/>
            <person name="Garvin D.F."/>
            <person name="Mockler T.C."/>
            <person name="Schmutz J."/>
            <person name="Rokhsar D."/>
            <person name="Bevan M.W."/>
        </authorList>
    </citation>
    <scope>NUCLEOTIDE SEQUENCE</scope>
    <source>
        <strain evidence="2">Bd21</strain>
    </source>
</reference>
<reference evidence="2 3" key="1">
    <citation type="journal article" date="2010" name="Nature">
        <title>Genome sequencing and analysis of the model grass Brachypodium distachyon.</title>
        <authorList>
            <consortium name="International Brachypodium Initiative"/>
        </authorList>
    </citation>
    <scope>NUCLEOTIDE SEQUENCE [LARGE SCALE GENOMIC DNA]</scope>
    <source>
        <strain evidence="2">Bd21</strain>
        <strain evidence="3">cv. Bd21</strain>
    </source>
</reference>
<feature type="region of interest" description="Disordered" evidence="1">
    <location>
        <begin position="1"/>
        <end position="45"/>
    </location>
</feature>
<evidence type="ECO:0000313" key="4">
    <source>
        <dbReference type="Proteomes" id="UP000008810"/>
    </source>
</evidence>
<name>A0A2K2D4B6_BRADI</name>
<dbReference type="Gramene" id="PNT69123">
    <property type="protein sequence ID" value="PNT69123"/>
    <property type="gene ID" value="BRADI_3g49915v3"/>
</dbReference>
<evidence type="ECO:0000313" key="3">
    <source>
        <dbReference type="EnsemblPlants" id="PNT69123"/>
    </source>
</evidence>
<dbReference type="ExpressionAtlas" id="A0A2K2D4B6">
    <property type="expression patterns" value="baseline"/>
</dbReference>
<dbReference type="Proteomes" id="UP000008810">
    <property type="component" value="Chromosome 3"/>
</dbReference>